<evidence type="ECO:0008006" key="2">
    <source>
        <dbReference type="Google" id="ProtNLM"/>
    </source>
</evidence>
<gene>
    <name evidence="1" type="ORF">S01H1_79978</name>
</gene>
<sequence length="126" mass="14113">IESALLNAAQLEAPNTSFMLLVDNLIPYGTYSCIWSCVCLQHIVDEELLKCMAEQMEDRLHNGGYLFLTENVSDHASNHYLAFRSVEEYAKLFSGLELIIQAETGAMGQEAHVIMVFQKQVTLGDL</sequence>
<name>X0XM60_9ZZZZ</name>
<evidence type="ECO:0000313" key="1">
    <source>
        <dbReference type="EMBL" id="GAG44274.1"/>
    </source>
</evidence>
<feature type="non-terminal residue" evidence="1">
    <location>
        <position position="1"/>
    </location>
</feature>
<dbReference type="Gene3D" id="3.40.50.150">
    <property type="entry name" value="Vaccinia Virus protein VP39"/>
    <property type="match status" value="1"/>
</dbReference>
<accession>X0XM60</accession>
<protein>
    <recommendedName>
        <fullName evidence="2">Methyltransferase type 11 domain-containing protein</fullName>
    </recommendedName>
</protein>
<comment type="caution">
    <text evidence="1">The sequence shown here is derived from an EMBL/GenBank/DDBJ whole genome shotgun (WGS) entry which is preliminary data.</text>
</comment>
<dbReference type="InterPro" id="IPR029063">
    <property type="entry name" value="SAM-dependent_MTases_sf"/>
</dbReference>
<dbReference type="SUPFAM" id="SSF53335">
    <property type="entry name" value="S-adenosyl-L-methionine-dependent methyltransferases"/>
    <property type="match status" value="1"/>
</dbReference>
<dbReference type="EMBL" id="BARS01053964">
    <property type="protein sequence ID" value="GAG44274.1"/>
    <property type="molecule type" value="Genomic_DNA"/>
</dbReference>
<organism evidence="1">
    <name type="scientific">marine sediment metagenome</name>
    <dbReference type="NCBI Taxonomy" id="412755"/>
    <lineage>
        <taxon>unclassified sequences</taxon>
        <taxon>metagenomes</taxon>
        <taxon>ecological metagenomes</taxon>
    </lineage>
</organism>
<reference evidence="1" key="1">
    <citation type="journal article" date="2014" name="Front. Microbiol.">
        <title>High frequency of phylogenetically diverse reductive dehalogenase-homologous genes in deep subseafloor sedimentary metagenomes.</title>
        <authorList>
            <person name="Kawai M."/>
            <person name="Futagami T."/>
            <person name="Toyoda A."/>
            <person name="Takaki Y."/>
            <person name="Nishi S."/>
            <person name="Hori S."/>
            <person name="Arai W."/>
            <person name="Tsubouchi T."/>
            <person name="Morono Y."/>
            <person name="Uchiyama I."/>
            <person name="Ito T."/>
            <person name="Fujiyama A."/>
            <person name="Inagaki F."/>
            <person name="Takami H."/>
        </authorList>
    </citation>
    <scope>NUCLEOTIDE SEQUENCE</scope>
    <source>
        <strain evidence="1">Expedition CK06-06</strain>
    </source>
</reference>
<dbReference type="AlphaFoldDB" id="X0XM60"/>
<proteinExistence type="predicted"/>